<evidence type="ECO:0000256" key="2">
    <source>
        <dbReference type="ARBA" id="ARBA00022728"/>
    </source>
</evidence>
<dbReference type="InterPro" id="IPR000504">
    <property type="entry name" value="RRM_dom"/>
</dbReference>
<keyword evidence="4" id="KW-0694">RNA-binding</keyword>
<dbReference type="InterPro" id="IPR035979">
    <property type="entry name" value="RBD_domain_sf"/>
</dbReference>
<name>A0A392N5L2_9FABA</name>
<dbReference type="GO" id="GO:0003723">
    <property type="term" value="F:RNA binding"/>
    <property type="evidence" value="ECO:0007669"/>
    <property type="project" value="UniProtKB-UniRule"/>
</dbReference>
<feature type="domain" description="RRM" evidence="6">
    <location>
        <begin position="141"/>
        <end position="218"/>
    </location>
</feature>
<dbReference type="GO" id="GO:0006397">
    <property type="term" value="P:mRNA processing"/>
    <property type="evidence" value="ECO:0007669"/>
    <property type="project" value="UniProtKB-KW"/>
</dbReference>
<organism evidence="7 8">
    <name type="scientific">Trifolium medium</name>
    <dbReference type="NCBI Taxonomy" id="97028"/>
    <lineage>
        <taxon>Eukaryota</taxon>
        <taxon>Viridiplantae</taxon>
        <taxon>Streptophyta</taxon>
        <taxon>Embryophyta</taxon>
        <taxon>Tracheophyta</taxon>
        <taxon>Spermatophyta</taxon>
        <taxon>Magnoliopsida</taxon>
        <taxon>eudicotyledons</taxon>
        <taxon>Gunneridae</taxon>
        <taxon>Pentapetalae</taxon>
        <taxon>rosids</taxon>
        <taxon>fabids</taxon>
        <taxon>Fabales</taxon>
        <taxon>Fabaceae</taxon>
        <taxon>Papilionoideae</taxon>
        <taxon>50 kb inversion clade</taxon>
        <taxon>NPAAA clade</taxon>
        <taxon>Hologalegina</taxon>
        <taxon>IRL clade</taxon>
        <taxon>Trifolieae</taxon>
        <taxon>Trifolium</taxon>
    </lineage>
</organism>
<keyword evidence="8" id="KW-1185">Reference proteome</keyword>
<feature type="region of interest" description="Disordered" evidence="5">
    <location>
        <begin position="111"/>
        <end position="130"/>
    </location>
</feature>
<dbReference type="Proteomes" id="UP000265520">
    <property type="component" value="Unassembled WGS sequence"/>
</dbReference>
<feature type="compositionally biased region" description="Basic residues" evidence="5">
    <location>
        <begin position="26"/>
        <end position="36"/>
    </location>
</feature>
<dbReference type="Pfam" id="PF00076">
    <property type="entry name" value="RRM_1"/>
    <property type="match status" value="1"/>
</dbReference>
<sequence>HDDRSWPNHLSRDHDPVRRNQSRYSRERHRACRRSRSLHRRRSCSTFSNHGRRMAAGLQFGRWQSKDGRSRQEVFDQWQMQSLEFNHRKLDYRHRNSVKEQAAYRNRLCVEEQEDSGQGSGRVNDGRRGSDKLGTELKRYVSFYFTNFPCQLSNLYLRKGFEVCGMLEDVFVPKKRNKRGEPFGFVKFSNVRDVTKLLSALNNVHFGHYRVRARVASFNRNDMMAGQRLETERFGLTKGNDKPVMKEGNVIDPRTTTLKGNGVRNESTGTKTNIGVVNDVDTVMGGFGDPEAVREGGSTPRVSALPDAAIKEKDRQVLMRSYKTEPDDVLWAQNGIVATMINGEAVPVVQSRITDD</sequence>
<keyword evidence="3" id="KW-0508">mRNA splicing</keyword>
<accession>A0A392N5L2</accession>
<evidence type="ECO:0000259" key="6">
    <source>
        <dbReference type="PROSITE" id="PS50102"/>
    </source>
</evidence>
<keyword evidence="2" id="KW-0747">Spliceosome</keyword>
<evidence type="ECO:0000313" key="8">
    <source>
        <dbReference type="Proteomes" id="UP000265520"/>
    </source>
</evidence>
<dbReference type="SUPFAM" id="SSF54928">
    <property type="entry name" value="RNA-binding domain, RBD"/>
    <property type="match status" value="1"/>
</dbReference>
<dbReference type="InterPro" id="IPR012677">
    <property type="entry name" value="Nucleotide-bd_a/b_plait_sf"/>
</dbReference>
<comment type="caution">
    <text evidence="7">The sequence shown here is derived from an EMBL/GenBank/DDBJ whole genome shotgun (WGS) entry which is preliminary data.</text>
</comment>
<evidence type="ECO:0000313" key="7">
    <source>
        <dbReference type="EMBL" id="MCH95090.1"/>
    </source>
</evidence>
<dbReference type="PANTHER" id="PTHR23147">
    <property type="entry name" value="SERINE/ARGININE RICH SPLICING FACTOR"/>
    <property type="match status" value="1"/>
</dbReference>
<dbReference type="GO" id="GO:0005681">
    <property type="term" value="C:spliceosomal complex"/>
    <property type="evidence" value="ECO:0007669"/>
    <property type="project" value="UniProtKB-KW"/>
</dbReference>
<dbReference type="PROSITE" id="PS50102">
    <property type="entry name" value="RRM"/>
    <property type="match status" value="1"/>
</dbReference>
<proteinExistence type="predicted"/>
<feature type="region of interest" description="Disordered" evidence="5">
    <location>
        <begin position="1"/>
        <end position="36"/>
    </location>
</feature>
<evidence type="ECO:0000256" key="4">
    <source>
        <dbReference type="PROSITE-ProRule" id="PRU00176"/>
    </source>
</evidence>
<dbReference type="InterPro" id="IPR050907">
    <property type="entry name" value="SRSF"/>
</dbReference>
<dbReference type="CDD" id="cd00590">
    <property type="entry name" value="RRM_SF"/>
    <property type="match status" value="1"/>
</dbReference>
<dbReference type="SMART" id="SM00360">
    <property type="entry name" value="RRM"/>
    <property type="match status" value="1"/>
</dbReference>
<dbReference type="AlphaFoldDB" id="A0A392N5L2"/>
<dbReference type="GO" id="GO:0008380">
    <property type="term" value="P:RNA splicing"/>
    <property type="evidence" value="ECO:0007669"/>
    <property type="project" value="UniProtKB-KW"/>
</dbReference>
<evidence type="ECO:0000256" key="1">
    <source>
        <dbReference type="ARBA" id="ARBA00022664"/>
    </source>
</evidence>
<keyword evidence="1" id="KW-0507">mRNA processing</keyword>
<evidence type="ECO:0000256" key="3">
    <source>
        <dbReference type="ARBA" id="ARBA00023187"/>
    </source>
</evidence>
<dbReference type="Gene3D" id="3.30.70.330">
    <property type="match status" value="1"/>
</dbReference>
<dbReference type="EMBL" id="LXQA010028935">
    <property type="protein sequence ID" value="MCH95090.1"/>
    <property type="molecule type" value="Genomic_DNA"/>
</dbReference>
<feature type="compositionally biased region" description="Basic and acidic residues" evidence="5">
    <location>
        <begin position="1"/>
        <end position="18"/>
    </location>
</feature>
<gene>
    <name evidence="7" type="ORF">A2U01_0016063</name>
</gene>
<protein>
    <recommendedName>
        <fullName evidence="6">RRM domain-containing protein</fullName>
    </recommendedName>
</protein>
<feature type="non-terminal residue" evidence="7">
    <location>
        <position position="1"/>
    </location>
</feature>
<reference evidence="7 8" key="1">
    <citation type="journal article" date="2018" name="Front. Plant Sci.">
        <title>Red Clover (Trifolium pratense) and Zigzag Clover (T. medium) - A Picture of Genomic Similarities and Differences.</title>
        <authorList>
            <person name="Dluhosova J."/>
            <person name="Istvanek J."/>
            <person name="Nedelnik J."/>
            <person name="Repkova J."/>
        </authorList>
    </citation>
    <scope>NUCLEOTIDE SEQUENCE [LARGE SCALE GENOMIC DNA]</scope>
    <source>
        <strain evidence="8">cv. 10/8</strain>
        <tissue evidence="7">Leaf</tissue>
    </source>
</reference>
<evidence type="ECO:0000256" key="5">
    <source>
        <dbReference type="SAM" id="MobiDB-lite"/>
    </source>
</evidence>